<organism evidence="4 5">
    <name type="scientific">Synechocystis salina LEGE 00031</name>
    <dbReference type="NCBI Taxonomy" id="1828736"/>
    <lineage>
        <taxon>Bacteria</taxon>
        <taxon>Bacillati</taxon>
        <taxon>Cyanobacteriota</taxon>
        <taxon>Cyanophyceae</taxon>
        <taxon>Synechococcales</taxon>
        <taxon>Merismopediaceae</taxon>
        <taxon>Synechocystis</taxon>
    </lineage>
</organism>
<dbReference type="EMBL" id="JADEVV010000013">
    <property type="protein sequence ID" value="MBE9253450.1"/>
    <property type="molecule type" value="Genomic_DNA"/>
</dbReference>
<dbReference type="Proteomes" id="UP000658720">
    <property type="component" value="Unassembled WGS sequence"/>
</dbReference>
<dbReference type="InterPro" id="IPR016181">
    <property type="entry name" value="Acyl_CoA_acyltransferase"/>
</dbReference>
<gene>
    <name evidence="4" type="ORF">IQ217_06155</name>
</gene>
<evidence type="ECO:0000256" key="1">
    <source>
        <dbReference type="ARBA" id="ARBA00022679"/>
    </source>
</evidence>
<evidence type="ECO:0000259" key="3">
    <source>
        <dbReference type="PROSITE" id="PS51186"/>
    </source>
</evidence>
<dbReference type="CDD" id="cd04301">
    <property type="entry name" value="NAT_SF"/>
    <property type="match status" value="1"/>
</dbReference>
<evidence type="ECO:0000256" key="2">
    <source>
        <dbReference type="ARBA" id="ARBA00023315"/>
    </source>
</evidence>
<keyword evidence="1" id="KW-0808">Transferase</keyword>
<proteinExistence type="predicted"/>
<evidence type="ECO:0000313" key="4">
    <source>
        <dbReference type="EMBL" id="MBE9253450.1"/>
    </source>
</evidence>
<dbReference type="Gene3D" id="3.40.630.30">
    <property type="match status" value="1"/>
</dbReference>
<dbReference type="Pfam" id="PF13508">
    <property type="entry name" value="Acetyltransf_7"/>
    <property type="match status" value="1"/>
</dbReference>
<reference evidence="4 5" key="1">
    <citation type="submission" date="2020-10" db="EMBL/GenBank/DDBJ databases">
        <authorList>
            <person name="Castelo-Branco R."/>
            <person name="Eusebio N."/>
            <person name="Adriana R."/>
            <person name="Vieira A."/>
            <person name="Brugerolle De Fraissinette N."/>
            <person name="Rezende De Castro R."/>
            <person name="Schneider M.P."/>
            <person name="Vasconcelos V."/>
            <person name="Leao P.N."/>
        </authorList>
    </citation>
    <scope>NUCLEOTIDE SEQUENCE [LARGE SCALE GENOMIC DNA]</scope>
    <source>
        <strain evidence="4 5">LEGE 00031</strain>
    </source>
</reference>
<keyword evidence="5" id="KW-1185">Reference proteome</keyword>
<dbReference type="PROSITE" id="PS51186">
    <property type="entry name" value="GNAT"/>
    <property type="match status" value="1"/>
</dbReference>
<sequence length="144" mass="16482">MKIRLYQEVDQAALLTVWYRAAAIAHCFLPANYFQQERSDIVDLYLPMAETWVYEHQGEVVGFISLLGQTVGGFFVDPEMQDKGVGRSLMDHAVQLRGALNVEVFEQNEIGRRFYSRYGFVPVSSSHHNATGQPLILMKFVPRR</sequence>
<feature type="domain" description="N-acetyltransferase" evidence="3">
    <location>
        <begin position="1"/>
        <end position="142"/>
    </location>
</feature>
<protein>
    <submittedName>
        <fullName evidence="4">GNAT family N-acetyltransferase</fullName>
    </submittedName>
</protein>
<dbReference type="RefSeq" id="WP_194019291.1">
    <property type="nucleotide sequence ID" value="NZ_JADEVV010000013.1"/>
</dbReference>
<dbReference type="PANTHER" id="PTHR43800">
    <property type="entry name" value="PEPTIDYL-LYSINE N-ACETYLTRANSFERASE YJAB"/>
    <property type="match status" value="1"/>
</dbReference>
<evidence type="ECO:0000313" key="5">
    <source>
        <dbReference type="Proteomes" id="UP000658720"/>
    </source>
</evidence>
<keyword evidence="2" id="KW-0012">Acyltransferase</keyword>
<dbReference type="PANTHER" id="PTHR43800:SF1">
    <property type="entry name" value="PEPTIDYL-LYSINE N-ACETYLTRANSFERASE YJAB"/>
    <property type="match status" value="1"/>
</dbReference>
<accession>A0ABR9VQ20</accession>
<name>A0ABR9VQ20_9SYNC</name>
<comment type="caution">
    <text evidence="4">The sequence shown here is derived from an EMBL/GenBank/DDBJ whole genome shotgun (WGS) entry which is preliminary data.</text>
</comment>
<dbReference type="SUPFAM" id="SSF55729">
    <property type="entry name" value="Acyl-CoA N-acyltransferases (Nat)"/>
    <property type="match status" value="1"/>
</dbReference>
<dbReference type="InterPro" id="IPR000182">
    <property type="entry name" value="GNAT_dom"/>
</dbReference>